<evidence type="ECO:0000259" key="1">
    <source>
        <dbReference type="PROSITE" id="PS50995"/>
    </source>
</evidence>
<dbReference type="PRINTS" id="PR00598">
    <property type="entry name" value="HTHMARR"/>
</dbReference>
<evidence type="ECO:0000313" key="3">
    <source>
        <dbReference type="Proteomes" id="UP000260782"/>
    </source>
</evidence>
<dbReference type="GO" id="GO:0006950">
    <property type="term" value="P:response to stress"/>
    <property type="evidence" value="ECO:0007669"/>
    <property type="project" value="TreeGrafter"/>
</dbReference>
<dbReference type="InterPro" id="IPR036388">
    <property type="entry name" value="WH-like_DNA-bd_sf"/>
</dbReference>
<dbReference type="EMBL" id="QVES01000011">
    <property type="protein sequence ID" value="RGB84519.1"/>
    <property type="molecule type" value="Genomic_DNA"/>
</dbReference>
<dbReference type="SMR" id="A0A3E2TVK5"/>
<reference evidence="2 3" key="1">
    <citation type="submission" date="2018-08" db="EMBL/GenBank/DDBJ databases">
        <title>A genome reference for cultivated species of the human gut microbiota.</title>
        <authorList>
            <person name="Zou Y."/>
            <person name="Xue W."/>
            <person name="Luo G."/>
        </authorList>
    </citation>
    <scope>NUCLEOTIDE SEQUENCE [LARGE SCALE GENOMIC DNA]</scope>
    <source>
        <strain evidence="2 3">AF31-14AC</strain>
    </source>
</reference>
<dbReference type="InterPro" id="IPR039422">
    <property type="entry name" value="MarR/SlyA-like"/>
</dbReference>
<dbReference type="AlphaFoldDB" id="A0A3E2TVK5"/>
<dbReference type="Gene3D" id="1.10.10.10">
    <property type="entry name" value="Winged helix-like DNA-binding domain superfamily/Winged helix DNA-binding domain"/>
    <property type="match status" value="1"/>
</dbReference>
<sequence length="144" mass="16285">MENNHFNVAWAKSTALYTKAASVLGIGYPEMMVLYALESMGELTQKQIAENFGMQKQTVHTVVSALQKKGYLLLEASEGDKREKRIVLTESGQVYAHRMIAPLRKAEEKVYRTIGNERLQAMCEILDLFNLLFERELRGGLGSE</sequence>
<name>A0A3E2TVK5_9FIRM</name>
<dbReference type="Proteomes" id="UP000260782">
    <property type="component" value="Unassembled WGS sequence"/>
</dbReference>
<dbReference type="GO" id="GO:0003700">
    <property type="term" value="F:DNA-binding transcription factor activity"/>
    <property type="evidence" value="ECO:0007669"/>
    <property type="project" value="InterPro"/>
</dbReference>
<dbReference type="PANTHER" id="PTHR33164">
    <property type="entry name" value="TRANSCRIPTIONAL REGULATOR, MARR FAMILY"/>
    <property type="match status" value="1"/>
</dbReference>
<dbReference type="SMART" id="SM00347">
    <property type="entry name" value="HTH_MARR"/>
    <property type="match status" value="1"/>
</dbReference>
<dbReference type="Pfam" id="PF12802">
    <property type="entry name" value="MarR_2"/>
    <property type="match status" value="1"/>
</dbReference>
<dbReference type="InterPro" id="IPR036390">
    <property type="entry name" value="WH_DNA-bd_sf"/>
</dbReference>
<dbReference type="SUPFAM" id="SSF46785">
    <property type="entry name" value="Winged helix' DNA-binding domain"/>
    <property type="match status" value="1"/>
</dbReference>
<evidence type="ECO:0000313" key="2">
    <source>
        <dbReference type="EMBL" id="RGB84519.1"/>
    </source>
</evidence>
<organism evidence="2 3">
    <name type="scientific">Faecalibacterium prausnitzii</name>
    <dbReference type="NCBI Taxonomy" id="853"/>
    <lineage>
        <taxon>Bacteria</taxon>
        <taxon>Bacillati</taxon>
        <taxon>Bacillota</taxon>
        <taxon>Clostridia</taxon>
        <taxon>Eubacteriales</taxon>
        <taxon>Oscillospiraceae</taxon>
        <taxon>Faecalibacterium</taxon>
    </lineage>
</organism>
<feature type="domain" description="HTH marR-type" evidence="1">
    <location>
        <begin position="1"/>
        <end position="137"/>
    </location>
</feature>
<dbReference type="InterPro" id="IPR000835">
    <property type="entry name" value="HTH_MarR-typ"/>
</dbReference>
<dbReference type="RefSeq" id="WP_009274453.1">
    <property type="nucleotide sequence ID" value="NZ_JAQETD010000003.1"/>
</dbReference>
<dbReference type="PANTHER" id="PTHR33164:SF89">
    <property type="entry name" value="MARR FAMILY REGULATORY PROTEIN"/>
    <property type="match status" value="1"/>
</dbReference>
<comment type="caution">
    <text evidence="2">The sequence shown here is derived from an EMBL/GenBank/DDBJ whole genome shotgun (WGS) entry which is preliminary data.</text>
</comment>
<accession>A0A3E2TVK5</accession>
<protein>
    <submittedName>
        <fullName evidence="2">MarR family transcriptional regulator</fullName>
    </submittedName>
</protein>
<dbReference type="PROSITE" id="PS50995">
    <property type="entry name" value="HTH_MARR_2"/>
    <property type="match status" value="1"/>
</dbReference>
<gene>
    <name evidence="2" type="ORF">DWZ25_10215</name>
</gene>
<proteinExistence type="predicted"/>